<sequence>MRKNLLVFLISAGIIFVHTGISSACTTILVTKGASQDGSVFVSHSDDDELGDQRIIYVPAADHQPGSKRPVYYDPCSFEVATVRYVGISRGPGYDTPGLARTEPLGYIDQVEHTYAYFDGNYGIMNEHQLMFGEVTDGAKVEPKPEKGKRIFYSAELSRVALERTTTAREAIKLMGALIDEYGYYGTGETLLVGDKEEGWVFEMAGGTLDGTAGLWVAKKVPDGEVFVAANEFRIREVDPNDPDMMFSKNLFDVAEKRGWWKPEEGKLDWLRTVSYGEYNHPYYSLRRVWSVMRRLKPSANFSPWVEDGYTKAYPFSVKPDEKLTVGDVMALHRDHYEGTEFDMTKGPAAGPFGSPYRWIGKYDGAQNNVGDSDTDMWGAWERPLSVFYAGYIFVNQARSWLPDPIGGVTWIGLDKPYLTSFVPFYVGITDLPTSYQTGSTEKFDRSVAWWAFNFVANWAGMKFSYMKEDILAKQKEIEGKEFAMQEAIDAAALKLHEKDPALAREYLTNYSIDNANRVVSQWWDLADMLIAKYDDGYINIPTTAGEVGYPEWWLKEVGYDKGPISYKRPTEAEATSK</sequence>
<dbReference type="Gene3D" id="3.60.60.10">
    <property type="entry name" value="Penicillin V Acylase, Chain A"/>
    <property type="match status" value="1"/>
</dbReference>
<proteinExistence type="predicted"/>
<dbReference type="PANTHER" id="PTHR12994:SF17">
    <property type="entry name" value="LD30995P"/>
    <property type="match status" value="1"/>
</dbReference>
<evidence type="ECO:0000313" key="1">
    <source>
        <dbReference type="EMBL" id="KKM80424.1"/>
    </source>
</evidence>
<dbReference type="InterPro" id="IPR005322">
    <property type="entry name" value="Peptidase_C69"/>
</dbReference>
<reference evidence="1" key="1">
    <citation type="journal article" date="2015" name="Nature">
        <title>Complex archaea that bridge the gap between prokaryotes and eukaryotes.</title>
        <authorList>
            <person name="Spang A."/>
            <person name="Saw J.H."/>
            <person name="Jorgensen S.L."/>
            <person name="Zaremba-Niedzwiedzka K."/>
            <person name="Martijn J."/>
            <person name="Lind A.E."/>
            <person name="van Eijk R."/>
            <person name="Schleper C."/>
            <person name="Guy L."/>
            <person name="Ettema T.J."/>
        </authorList>
    </citation>
    <scope>NUCLEOTIDE SEQUENCE</scope>
</reference>
<dbReference type="GO" id="GO:0016805">
    <property type="term" value="F:dipeptidase activity"/>
    <property type="evidence" value="ECO:0007669"/>
    <property type="project" value="InterPro"/>
</dbReference>
<dbReference type="Pfam" id="PF03577">
    <property type="entry name" value="Peptidase_C69"/>
    <property type="match status" value="1"/>
</dbReference>
<dbReference type="PROSITE" id="PS51257">
    <property type="entry name" value="PROKAR_LIPOPROTEIN"/>
    <property type="match status" value="1"/>
</dbReference>
<accession>A0A0F9KDT4</accession>
<protein>
    <recommendedName>
        <fullName evidence="2">Dipeptidase</fullName>
    </recommendedName>
</protein>
<gene>
    <name evidence="1" type="ORF">LCGC14_1339990</name>
</gene>
<evidence type="ECO:0008006" key="2">
    <source>
        <dbReference type="Google" id="ProtNLM"/>
    </source>
</evidence>
<organism evidence="1">
    <name type="scientific">marine sediment metagenome</name>
    <dbReference type="NCBI Taxonomy" id="412755"/>
    <lineage>
        <taxon>unclassified sequences</taxon>
        <taxon>metagenomes</taxon>
        <taxon>ecological metagenomes</taxon>
    </lineage>
</organism>
<dbReference type="EMBL" id="LAZR01008185">
    <property type="protein sequence ID" value="KKM80424.1"/>
    <property type="molecule type" value="Genomic_DNA"/>
</dbReference>
<dbReference type="PANTHER" id="PTHR12994">
    <property type="entry name" value="SECERNIN"/>
    <property type="match status" value="1"/>
</dbReference>
<dbReference type="GO" id="GO:0006508">
    <property type="term" value="P:proteolysis"/>
    <property type="evidence" value="ECO:0007669"/>
    <property type="project" value="InterPro"/>
</dbReference>
<name>A0A0F9KDT4_9ZZZZ</name>
<dbReference type="AlphaFoldDB" id="A0A0F9KDT4"/>
<comment type="caution">
    <text evidence="1">The sequence shown here is derived from an EMBL/GenBank/DDBJ whole genome shotgun (WGS) entry which is preliminary data.</text>
</comment>
<dbReference type="GO" id="GO:0070004">
    <property type="term" value="F:cysteine-type exopeptidase activity"/>
    <property type="evidence" value="ECO:0007669"/>
    <property type="project" value="InterPro"/>
</dbReference>